<dbReference type="AlphaFoldDB" id="F0WA89"/>
<protein>
    <submittedName>
        <fullName evidence="1">AlNc14C44G3618 protein</fullName>
    </submittedName>
</protein>
<gene>
    <name evidence="1" type="primary">AlNc14C44G3618</name>
    <name evidence="1" type="ORF">ALNC14_042020</name>
</gene>
<reference evidence="1" key="1">
    <citation type="journal article" date="2011" name="PLoS Biol.">
        <title>Gene gain and loss during evolution of obligate parasitism in the white rust pathogen of Arabidopsis thaliana.</title>
        <authorList>
            <person name="Kemen E."/>
            <person name="Gardiner A."/>
            <person name="Schultz-Larsen T."/>
            <person name="Kemen A.C."/>
            <person name="Balmuth A.L."/>
            <person name="Robert-Seilaniantz A."/>
            <person name="Bailey K."/>
            <person name="Holub E."/>
            <person name="Studholme D.J."/>
            <person name="Maclean D."/>
            <person name="Jones J.D."/>
        </authorList>
    </citation>
    <scope>NUCLEOTIDE SEQUENCE</scope>
</reference>
<name>F0WA89_9STRA</name>
<evidence type="ECO:0000313" key="1">
    <source>
        <dbReference type="EMBL" id="CCA18059.1"/>
    </source>
</evidence>
<reference evidence="1" key="2">
    <citation type="submission" date="2011-02" db="EMBL/GenBank/DDBJ databases">
        <authorList>
            <person name="MacLean D."/>
        </authorList>
    </citation>
    <scope>NUCLEOTIDE SEQUENCE</scope>
</reference>
<proteinExistence type="predicted"/>
<sequence>MYWSKRSQLNLCILRWTCFSVHQILNCFYEIDQFGWADFSVVTRMALSTANRHTQNGLDQHQERQTSHLKVKNSELHLYKNSRNFSSRKSRKRQLD</sequence>
<dbReference type="EMBL" id="FR824089">
    <property type="protein sequence ID" value="CCA18059.1"/>
    <property type="molecule type" value="Genomic_DNA"/>
</dbReference>
<dbReference type="HOGENOM" id="CLU_2364000_0_0_1"/>
<organism evidence="1">
    <name type="scientific">Albugo laibachii Nc14</name>
    <dbReference type="NCBI Taxonomy" id="890382"/>
    <lineage>
        <taxon>Eukaryota</taxon>
        <taxon>Sar</taxon>
        <taxon>Stramenopiles</taxon>
        <taxon>Oomycota</taxon>
        <taxon>Peronosporomycetes</taxon>
        <taxon>Albuginales</taxon>
        <taxon>Albuginaceae</taxon>
        <taxon>Albugo</taxon>
    </lineage>
</organism>
<accession>F0WA89</accession>